<name>A0A2U9IRN0_9CREN</name>
<reference evidence="4" key="3">
    <citation type="submission" date="2020-03" db="EMBL/GenBank/DDBJ databases">
        <title>Sequencing and Assembly of Multiple Reported Metal-Biooxidizing Members of the Extremely Thermoacidophilic Archaeal Family Sulfolobaceae.</title>
        <authorList>
            <person name="Counts J.A."/>
            <person name="Kelly R.M."/>
        </authorList>
    </citation>
    <scope>NUCLEOTIDE SEQUENCE [LARGE SCALE GENOMIC DNA]</scope>
    <source>
        <strain evidence="4">HO1-1</strain>
    </source>
</reference>
<dbReference type="Proteomes" id="UP000247586">
    <property type="component" value="Chromosome"/>
</dbReference>
<dbReference type="AlphaFoldDB" id="A0A2U9IRN0"/>
<evidence type="ECO:0000256" key="1">
    <source>
        <dbReference type="ARBA" id="ARBA00023118"/>
    </source>
</evidence>
<proteinExistence type="predicted"/>
<dbReference type="GeneID" id="36834063"/>
<feature type="domain" description="CRISPR type III-associated protein" evidence="2">
    <location>
        <begin position="7"/>
        <end position="178"/>
    </location>
</feature>
<keyword evidence="4" id="KW-1185">Reference proteome</keyword>
<dbReference type="InterPro" id="IPR005537">
    <property type="entry name" value="RAMP_III_fam"/>
</dbReference>
<evidence type="ECO:0000313" key="4">
    <source>
        <dbReference type="Proteomes" id="UP000247586"/>
    </source>
</evidence>
<dbReference type="InterPro" id="IPR052216">
    <property type="entry name" value="CRISPR_Csm3_endoribonuclease"/>
</dbReference>
<evidence type="ECO:0000313" key="3">
    <source>
        <dbReference type="EMBL" id="AWR98665.1"/>
    </source>
</evidence>
<protein>
    <recommendedName>
        <fullName evidence="2">CRISPR type III-associated protein domain-containing protein</fullName>
    </recommendedName>
</protein>
<reference evidence="4" key="2">
    <citation type="submission" date="2020-03" db="EMBL/GenBank/DDBJ databases">
        <title>Complete Genome Sequences of Extremely Thermoacidophilic, Metal-Mobilizing Type-Strain Members of the Archaeal Family Sulfolobaceae: Acidianus brierleyi DSM-1651T, Acidianus sulfidivorans DSM-18786T, Metallosphaera hakonensis DSM-7519T, and Metallosphaera prunae DSM-10039T.</title>
        <authorList>
            <person name="Counts J.A."/>
            <person name="Kelly R.M."/>
        </authorList>
    </citation>
    <scope>NUCLEOTIDE SEQUENCE [LARGE SCALE GENOMIC DNA]</scope>
    <source>
        <strain evidence="4">HO1-1</strain>
    </source>
</reference>
<gene>
    <name evidence="3" type="ORF">DFR87_01935</name>
</gene>
<dbReference type="OrthoDB" id="42533at2157"/>
<dbReference type="Pfam" id="PF03787">
    <property type="entry name" value="RAMPs"/>
    <property type="match status" value="1"/>
</dbReference>
<dbReference type="STRING" id="1293036.GCA_001315825_02321"/>
<dbReference type="RefSeq" id="WP_054837054.1">
    <property type="nucleotide sequence ID" value="NZ_BBBA01000021.1"/>
</dbReference>
<keyword evidence="1" id="KW-0051">Antiviral defense</keyword>
<dbReference type="GO" id="GO:0051607">
    <property type="term" value="P:defense response to virus"/>
    <property type="evidence" value="ECO:0007669"/>
    <property type="project" value="UniProtKB-KW"/>
</dbReference>
<dbReference type="CDD" id="cd09726">
    <property type="entry name" value="RAMP_I_III"/>
    <property type="match status" value="1"/>
</dbReference>
<dbReference type="PANTHER" id="PTHR35579:SF6">
    <property type="entry name" value="DUF324 DOMAIN-CONTAINING PROTEIN"/>
    <property type="match status" value="1"/>
</dbReference>
<dbReference type="EMBL" id="CP029287">
    <property type="protein sequence ID" value="AWR98665.1"/>
    <property type="molecule type" value="Genomic_DNA"/>
</dbReference>
<reference evidence="3 4" key="1">
    <citation type="submission" date="2018-05" db="EMBL/GenBank/DDBJ databases">
        <title>Complete Genome Sequences of Extremely Thermoacidophilic, Metal-Mobilizing Type-Strain Members of the Archaeal Family Sulfolobaceae: Acidianus brierleyi DSM-1651T, Acidianus sulfidivorans DSM-18786T, Metallosphaera hakonensis DSM-7519T, and Metallosphaera prunae DSM-10039T.</title>
        <authorList>
            <person name="Counts J.A."/>
            <person name="Kelly R.M."/>
        </authorList>
    </citation>
    <scope>NUCLEOTIDE SEQUENCE [LARGE SCALE GENOMIC DNA]</scope>
    <source>
        <strain evidence="3 4">HO1-1</strain>
    </source>
</reference>
<dbReference type="PANTHER" id="PTHR35579">
    <property type="entry name" value="CRISPR SYSTEM CMS ENDORIBONUCLEASE CSM3"/>
    <property type="match status" value="1"/>
</dbReference>
<accession>A0A2U9IRN0</accession>
<organism evidence="3 4">
    <name type="scientific">Metallosphaera hakonensis JCM 8857 = DSM 7519</name>
    <dbReference type="NCBI Taxonomy" id="1293036"/>
    <lineage>
        <taxon>Archaea</taxon>
        <taxon>Thermoproteota</taxon>
        <taxon>Thermoprotei</taxon>
        <taxon>Sulfolobales</taxon>
        <taxon>Sulfolobaceae</taxon>
        <taxon>Metallosphaera</taxon>
    </lineage>
</organism>
<dbReference type="KEGG" id="mhk:DFR87_01935"/>
<sequence>MKFKIWIKNLSSLTVGGSTDLGEVDVPMNRMGFPASSVKGAMRTALHRAVKEWGEEMKEYNLRLTSCGEIDPDFMKRAHRGKPCDVCNLFGTPSSSVEGRSRVRIYQVEVPNEVHKLTRVSIDRKTRTKREGALFSQEVYKPKEVFQFEIELEDPRDHDLTMVLLSLLYMRYFRVGRGGMIDVKVENPCSNGCDEFTKKLAERLGEWEVEI</sequence>
<evidence type="ECO:0000259" key="2">
    <source>
        <dbReference type="Pfam" id="PF03787"/>
    </source>
</evidence>